<evidence type="ECO:0000313" key="2">
    <source>
        <dbReference type="Proteomes" id="UP000195991"/>
    </source>
</evidence>
<dbReference type="AlphaFoldDB" id="A0A1C4ATH9"/>
<name>A0A1C4ATH9_BACTU</name>
<accession>A0A1C4ATH9</accession>
<organism evidence="1 2">
    <name type="scientific">Bacillus thuringiensis</name>
    <dbReference type="NCBI Taxonomy" id="1428"/>
    <lineage>
        <taxon>Bacteria</taxon>
        <taxon>Bacillati</taxon>
        <taxon>Bacillota</taxon>
        <taxon>Bacilli</taxon>
        <taxon>Bacillales</taxon>
        <taxon>Bacillaceae</taxon>
        <taxon>Bacillus</taxon>
        <taxon>Bacillus cereus group</taxon>
    </lineage>
</organism>
<dbReference type="EMBL" id="FMBI01000023">
    <property type="protein sequence ID" value="SCB97903.1"/>
    <property type="molecule type" value="Genomic_DNA"/>
</dbReference>
<dbReference type="Proteomes" id="UP000195991">
    <property type="component" value="Unassembled WGS sequence"/>
</dbReference>
<reference evidence="1 2" key="1">
    <citation type="submission" date="2016-08" db="EMBL/GenBank/DDBJ databases">
        <authorList>
            <person name="Seilhamer J.J."/>
        </authorList>
    </citation>
    <scope>NUCLEOTIDE SEQUENCE [LARGE SCALE GENOMIC DNA]</scope>
    <source>
        <strain evidence="1 2">IEBC_T61001</strain>
    </source>
</reference>
<evidence type="ECO:0000313" key="1">
    <source>
        <dbReference type="EMBL" id="SCB97903.1"/>
    </source>
</evidence>
<proteinExistence type="predicted"/>
<protein>
    <submittedName>
        <fullName evidence="1">Uncharacterized protein</fullName>
    </submittedName>
</protein>
<sequence length="41" mass="5042">MYDAQELFIIGGEEKWSDIYYIKEFFHLEQITEELTIDVRK</sequence>
<gene>
    <name evidence="1" type="ORF">BTT61001_00927</name>
</gene>